<keyword evidence="3" id="KW-1185">Reference proteome</keyword>
<dbReference type="Proteomes" id="UP001178507">
    <property type="component" value="Unassembled WGS sequence"/>
</dbReference>
<organism evidence="2 3">
    <name type="scientific">Effrenium voratum</name>
    <dbReference type="NCBI Taxonomy" id="2562239"/>
    <lineage>
        <taxon>Eukaryota</taxon>
        <taxon>Sar</taxon>
        <taxon>Alveolata</taxon>
        <taxon>Dinophyceae</taxon>
        <taxon>Suessiales</taxon>
        <taxon>Symbiodiniaceae</taxon>
        <taxon>Effrenium</taxon>
    </lineage>
</organism>
<proteinExistence type="predicted"/>
<protein>
    <recommendedName>
        <fullName evidence="4">Reverse transcriptase Ty1/copia-type domain-containing protein</fullName>
    </recommendedName>
</protein>
<comment type="caution">
    <text evidence="2">The sequence shown here is derived from an EMBL/GenBank/DDBJ whole genome shotgun (WGS) entry which is preliminary data.</text>
</comment>
<dbReference type="EMBL" id="CAUJNA010003800">
    <property type="protein sequence ID" value="CAJ1410012.1"/>
    <property type="molecule type" value="Genomic_DNA"/>
</dbReference>
<gene>
    <name evidence="2" type="ORF">EVOR1521_LOCUS30960</name>
</gene>
<feature type="compositionally biased region" description="Basic and acidic residues" evidence="1">
    <location>
        <begin position="136"/>
        <end position="153"/>
    </location>
</feature>
<evidence type="ECO:0000313" key="2">
    <source>
        <dbReference type="EMBL" id="CAJ1410012.1"/>
    </source>
</evidence>
<evidence type="ECO:0000313" key="3">
    <source>
        <dbReference type="Proteomes" id="UP001178507"/>
    </source>
</evidence>
<name>A0AA36JPG7_9DINO</name>
<dbReference type="AlphaFoldDB" id="A0AA36JPG7"/>
<accession>A0AA36JPG7</accession>
<reference evidence="2" key="1">
    <citation type="submission" date="2023-08" db="EMBL/GenBank/DDBJ databases">
        <authorList>
            <person name="Chen Y."/>
            <person name="Shah S."/>
            <person name="Dougan E. K."/>
            <person name="Thang M."/>
            <person name="Chan C."/>
        </authorList>
    </citation>
    <scope>NUCLEOTIDE SEQUENCE</scope>
</reference>
<evidence type="ECO:0008006" key="4">
    <source>
        <dbReference type="Google" id="ProtNLM"/>
    </source>
</evidence>
<feature type="region of interest" description="Disordered" evidence="1">
    <location>
        <begin position="738"/>
        <end position="761"/>
    </location>
</feature>
<sequence length="1200" mass="134640">MSNDTIIRRWSAVVRHILHLARTCWRTLRVAVRLGIVEYEIYNQVVLEGDGGLVNARKREAKNKLYKEMETRQQTCHHPAFHRYGNRHGSYANRAANAYSDTTEAYGIGLPGGAPHVPSSSSVTSAIYDILGGRPWTERPGGDAGLRRPDEPQRVPVSGRLPTGRLKRLGGSAMKSVNILEKEVMILNSLPTAADRKFGFDLCEAFAGTAKATQTAQRYGLHALQPFERDLGTDLNTSEGKKLFEHAVYNLGPLLVLAGCRCTHWSVMNENCNYAHRMEELMMLRDAESPLLRWFCKTLAKHVTMGGLILLENPKRSRFWEEKAVKELISMENMILVDCDAGAFGGKDLDGYDIIKTYRFLTNSQDIADRECRPLEGKNVTFSQVYPDKLVDAIMKGLQAEARRRAPTRFDTHEVMVAEPVEDFTAWGQILEEVRKIFMKSTTKAMNLEQGTELFKKISRLIPWELTRVQVAVTPMARRLPRDINYSHRGAVLLLSDGKMMIEVEDVRQVQFPKARFENPISAAIFFYGFTEEDAPPQGQPAPEDPLLPVVGLRTDITFPGIPLNVSKEVRASVARLHVNAGHPSKQELKRLLAAHGALNLPVVTALEHIKCGSCERTAKHLQPRPAALPTFQGQFAERLQADLVYIRDLSGTNHAQQQMGALPQPEGSIPTAMTDDGHSSIPLAGDMQVTTPDGMRMTKHNRPWTTLITTWHETTFHLNDGTVTLSTRALAATVEKDIETSDSSDDGNQEPTVAKMTRKERKALDREIPWRTMMRGDATNVKANRKEYESWRSWGTITPLDDKEADEVLKCPTLRRRVIPSRNAEMPDLAAWAPTSPSSTDHLRLPPKFAELTVIQVAASGLCRQVELTGMEWGLWGGDVATAFLQGEPDARELPLFLRPPRDELQRRAKSFPHRLYSIEGNLYGFASAPKTWIKHVVRTLTVAQFLTHRLDHMCFYKRCSRGYLQVILIVHVDDFLVAFRKDYNMDELLGMFTWGNKAYLEKGKPLTFRGKQISLDTVNGKDVIKVTQTEFIQEMECGSIKRVQERVSGLEDNPDQTFAAKPTNLRDVLEGIKVAKETMTDGFTFQGIPLNRATTLVGFGDSSWANAEGHKSQMGVVVVITIPDCLERTTMASVLDWQSARSPRVTRSTLASEANSMDQCVDRMVYANYFLSEVLFDGQQPGAHLRQFQATDCKLDVG</sequence>
<evidence type="ECO:0000256" key="1">
    <source>
        <dbReference type="SAM" id="MobiDB-lite"/>
    </source>
</evidence>
<feature type="region of interest" description="Disordered" evidence="1">
    <location>
        <begin position="134"/>
        <end position="160"/>
    </location>
</feature>